<name>A0A9Q3C7C5_9BASI</name>
<accession>A0A9Q3C7C5</accession>
<evidence type="ECO:0000313" key="2">
    <source>
        <dbReference type="EMBL" id="MBW0477587.1"/>
    </source>
</evidence>
<keyword evidence="3" id="KW-1185">Reference proteome</keyword>
<evidence type="ECO:0000313" key="3">
    <source>
        <dbReference type="Proteomes" id="UP000765509"/>
    </source>
</evidence>
<keyword evidence="1" id="KW-0732">Signal</keyword>
<proteinExistence type="predicted"/>
<protein>
    <submittedName>
        <fullName evidence="2">Uncharacterized protein</fullName>
    </submittedName>
</protein>
<sequence length="141" mass="15634">MMVTRKLRFLILLVLSVWLREKIASRISIQNIQSAIPALLGRSHVVVLGQRIPTSGDFYEVKKDGSFGMEFPVPEAPTPDGTSGQRDVARWTHVRGPIPVGGRPIYSSSEVPISRINTEHLVKRIRQISYSSPDPDAEGSD</sequence>
<reference evidence="2" key="1">
    <citation type="submission" date="2021-03" db="EMBL/GenBank/DDBJ databases">
        <title>Draft genome sequence of rust myrtle Austropuccinia psidii MF-1, a brazilian biotype.</title>
        <authorList>
            <person name="Quecine M.C."/>
            <person name="Pachon D.M.R."/>
            <person name="Bonatelli M.L."/>
            <person name="Correr F.H."/>
            <person name="Franceschini L.M."/>
            <person name="Leite T.F."/>
            <person name="Margarido G.R.A."/>
            <person name="Almeida C.A."/>
            <person name="Ferrarezi J.A."/>
            <person name="Labate C.A."/>
        </authorList>
    </citation>
    <scope>NUCLEOTIDE SEQUENCE</scope>
    <source>
        <strain evidence="2">MF-1</strain>
    </source>
</reference>
<dbReference type="Proteomes" id="UP000765509">
    <property type="component" value="Unassembled WGS sequence"/>
</dbReference>
<gene>
    <name evidence="2" type="ORF">O181_017302</name>
</gene>
<dbReference type="AlphaFoldDB" id="A0A9Q3C7C5"/>
<feature type="signal peptide" evidence="1">
    <location>
        <begin position="1"/>
        <end position="24"/>
    </location>
</feature>
<feature type="chain" id="PRO_5040231592" evidence="1">
    <location>
        <begin position="25"/>
        <end position="141"/>
    </location>
</feature>
<comment type="caution">
    <text evidence="2">The sequence shown here is derived from an EMBL/GenBank/DDBJ whole genome shotgun (WGS) entry which is preliminary data.</text>
</comment>
<dbReference type="EMBL" id="AVOT02004867">
    <property type="protein sequence ID" value="MBW0477587.1"/>
    <property type="molecule type" value="Genomic_DNA"/>
</dbReference>
<organism evidence="2 3">
    <name type="scientific">Austropuccinia psidii MF-1</name>
    <dbReference type="NCBI Taxonomy" id="1389203"/>
    <lineage>
        <taxon>Eukaryota</taxon>
        <taxon>Fungi</taxon>
        <taxon>Dikarya</taxon>
        <taxon>Basidiomycota</taxon>
        <taxon>Pucciniomycotina</taxon>
        <taxon>Pucciniomycetes</taxon>
        <taxon>Pucciniales</taxon>
        <taxon>Sphaerophragmiaceae</taxon>
        <taxon>Austropuccinia</taxon>
    </lineage>
</organism>
<evidence type="ECO:0000256" key="1">
    <source>
        <dbReference type="SAM" id="SignalP"/>
    </source>
</evidence>